<sequence>MSLRGLSLVDVGVCMVVDVQWLFPLFLGLVCAEYVALILKGHPPRFAESLNSLSHGIITEMVKVLTMGLEVSLYITIYNKYRLINLPWDNPITWYCALLGVDFAYYWAHRASH</sequence>
<comment type="caution">
    <text evidence="7">The sequence shown here is derived from an EMBL/GenBank/DDBJ whole genome shotgun (WGS) entry which is preliminary data.</text>
</comment>
<dbReference type="GO" id="GO:0005783">
    <property type="term" value="C:endoplasmic reticulum"/>
    <property type="evidence" value="ECO:0007669"/>
    <property type="project" value="TreeGrafter"/>
</dbReference>
<dbReference type="EMBL" id="CAJVCH010085721">
    <property type="protein sequence ID" value="CAG7722059.1"/>
    <property type="molecule type" value="Genomic_DNA"/>
</dbReference>
<keyword evidence="3 6" id="KW-1133">Transmembrane helix</keyword>
<evidence type="ECO:0000256" key="5">
    <source>
        <dbReference type="ARBA" id="ARBA00023136"/>
    </source>
</evidence>
<dbReference type="Proteomes" id="UP000708208">
    <property type="component" value="Unassembled WGS sequence"/>
</dbReference>
<keyword evidence="2 6" id="KW-0812">Transmembrane</keyword>
<keyword evidence="5 6" id="KW-0472">Membrane</keyword>
<evidence type="ECO:0000256" key="4">
    <source>
        <dbReference type="ARBA" id="ARBA00023002"/>
    </source>
</evidence>
<evidence type="ECO:0000313" key="7">
    <source>
        <dbReference type="EMBL" id="CAG7722059.1"/>
    </source>
</evidence>
<evidence type="ECO:0000313" key="8">
    <source>
        <dbReference type="Proteomes" id="UP000708208"/>
    </source>
</evidence>
<dbReference type="OrthoDB" id="6354873at2759"/>
<protein>
    <submittedName>
        <fullName evidence="7">Uncharacterized protein</fullName>
    </submittedName>
</protein>
<evidence type="ECO:0000256" key="2">
    <source>
        <dbReference type="ARBA" id="ARBA00022692"/>
    </source>
</evidence>
<dbReference type="GO" id="GO:0050479">
    <property type="term" value="F:glyceryl-ether monooxygenase activity"/>
    <property type="evidence" value="ECO:0007669"/>
    <property type="project" value="TreeGrafter"/>
</dbReference>
<dbReference type="PANTHER" id="PTHR21624">
    <property type="entry name" value="STEROL DESATURASE-RELATED PROTEIN"/>
    <property type="match status" value="1"/>
</dbReference>
<dbReference type="GO" id="GO:0006643">
    <property type="term" value="P:membrane lipid metabolic process"/>
    <property type="evidence" value="ECO:0007669"/>
    <property type="project" value="TreeGrafter"/>
</dbReference>
<dbReference type="PANTHER" id="PTHR21624:SF1">
    <property type="entry name" value="ALKYLGLYCEROL MONOOXYGENASE"/>
    <property type="match status" value="1"/>
</dbReference>
<dbReference type="GO" id="GO:0016020">
    <property type="term" value="C:membrane"/>
    <property type="evidence" value="ECO:0007669"/>
    <property type="project" value="GOC"/>
</dbReference>
<keyword evidence="4" id="KW-0560">Oxidoreductase</keyword>
<name>A0A8J2P2Z2_9HEXA</name>
<evidence type="ECO:0000256" key="6">
    <source>
        <dbReference type="SAM" id="Phobius"/>
    </source>
</evidence>
<evidence type="ECO:0000256" key="1">
    <source>
        <dbReference type="ARBA" id="ARBA00004127"/>
    </source>
</evidence>
<feature type="transmembrane region" description="Helical" evidence="6">
    <location>
        <begin position="20"/>
        <end position="39"/>
    </location>
</feature>
<reference evidence="7" key="1">
    <citation type="submission" date="2021-06" db="EMBL/GenBank/DDBJ databases">
        <authorList>
            <person name="Hodson N. C."/>
            <person name="Mongue J. A."/>
            <person name="Jaron S. K."/>
        </authorList>
    </citation>
    <scope>NUCLEOTIDE SEQUENCE</scope>
</reference>
<feature type="non-terminal residue" evidence="7">
    <location>
        <position position="1"/>
    </location>
</feature>
<gene>
    <name evidence="7" type="ORF">AFUS01_LOCUS11233</name>
</gene>
<organism evidence="7 8">
    <name type="scientific">Allacma fusca</name>
    <dbReference type="NCBI Taxonomy" id="39272"/>
    <lineage>
        <taxon>Eukaryota</taxon>
        <taxon>Metazoa</taxon>
        <taxon>Ecdysozoa</taxon>
        <taxon>Arthropoda</taxon>
        <taxon>Hexapoda</taxon>
        <taxon>Collembola</taxon>
        <taxon>Symphypleona</taxon>
        <taxon>Sminthuridae</taxon>
        <taxon>Allacma</taxon>
    </lineage>
</organism>
<keyword evidence="8" id="KW-1185">Reference proteome</keyword>
<evidence type="ECO:0000256" key="3">
    <source>
        <dbReference type="ARBA" id="ARBA00022989"/>
    </source>
</evidence>
<accession>A0A8J2P2Z2</accession>
<dbReference type="AlphaFoldDB" id="A0A8J2P2Z2"/>
<feature type="transmembrane region" description="Helical" evidence="6">
    <location>
        <begin position="60"/>
        <end position="79"/>
    </location>
</feature>
<comment type="subcellular location">
    <subcellularLocation>
        <location evidence="1">Endomembrane system</location>
        <topology evidence="1">Multi-pass membrane protein</topology>
    </subcellularLocation>
</comment>
<dbReference type="InterPro" id="IPR051689">
    <property type="entry name" value="Sterol_desaturase/TMEM195"/>
</dbReference>
<proteinExistence type="predicted"/>